<evidence type="ECO:0000313" key="13">
    <source>
        <dbReference type="EMBL" id="KRN54177.1"/>
    </source>
</evidence>
<keyword evidence="7 11" id="KW-0862">Zinc</keyword>
<evidence type="ECO:0000256" key="6">
    <source>
        <dbReference type="ARBA" id="ARBA00022801"/>
    </source>
</evidence>
<dbReference type="SUPFAM" id="SSF50156">
    <property type="entry name" value="PDZ domain-like"/>
    <property type="match status" value="1"/>
</dbReference>
<evidence type="ECO:0000256" key="3">
    <source>
        <dbReference type="ARBA" id="ARBA00007931"/>
    </source>
</evidence>
<dbReference type="GO" id="GO:0016020">
    <property type="term" value="C:membrane"/>
    <property type="evidence" value="ECO:0007669"/>
    <property type="project" value="UniProtKB-SubCell"/>
</dbReference>
<dbReference type="EC" id="3.4.24.-" evidence="11"/>
<keyword evidence="11" id="KW-0479">Metal-binding</keyword>
<comment type="caution">
    <text evidence="13">The sequence shown here is derived from an EMBL/GenBank/DDBJ whole genome shotgun (WGS) entry which is preliminary data.</text>
</comment>
<sequence>MITTIITFIIVFSILVVVHEFGHYYFAKKSGILVREFAIGFGPKIFSYRKNGTTYTLRILPIGGYVRMAGFGEEETEIKPGMPVGLVINSDNIITTINTSKKTHLLNAVPMEVVALDLEKELFIEGYLAGNEDELVRYSVLREATVIEEDGTEVQIAPIDVQFQSASLPKRMMTNFAGPMNNFILAIIAFTIMAFMQGGVVSHENQLGEIMPNSIAAKAGLKEGDKVLEVAGKKTTTWVEIAQEIQKYPAKKINLKVESEKGETKVISLTPEKQDTKDGKKVGMIGIKAAMDTSFTAKISYGFTQTWFVIVQILTILGSMFTKGFSINMFSGPVGIYATTQQVVQTGFYGVFNWLAFLSVNLGIVNLLPIPALDGGKLLLNIIEGIRRKPLDPEKEGIITMVGFGLLMLLMVLVTWNDIQRYFFN</sequence>
<evidence type="ECO:0000256" key="7">
    <source>
        <dbReference type="ARBA" id="ARBA00022833"/>
    </source>
</evidence>
<dbReference type="Pfam" id="PF02163">
    <property type="entry name" value="Peptidase_M50"/>
    <property type="match status" value="1"/>
</dbReference>
<dbReference type="Pfam" id="PF17820">
    <property type="entry name" value="PDZ_6"/>
    <property type="match status" value="1"/>
</dbReference>
<dbReference type="GO" id="GO:0006508">
    <property type="term" value="P:proteolysis"/>
    <property type="evidence" value="ECO:0007669"/>
    <property type="project" value="UniProtKB-KW"/>
</dbReference>
<keyword evidence="9 11" id="KW-0482">Metalloprotease</keyword>
<keyword evidence="8 11" id="KW-1133">Transmembrane helix</keyword>
<keyword evidence="10 11" id="KW-0472">Membrane</keyword>
<evidence type="ECO:0000256" key="10">
    <source>
        <dbReference type="ARBA" id="ARBA00023136"/>
    </source>
</evidence>
<feature type="transmembrane region" description="Helical" evidence="11">
    <location>
        <begin position="6"/>
        <end position="26"/>
    </location>
</feature>
<keyword evidence="5 11" id="KW-0812">Transmembrane</keyword>
<dbReference type="InterPro" id="IPR041489">
    <property type="entry name" value="PDZ_6"/>
</dbReference>
<evidence type="ECO:0000256" key="5">
    <source>
        <dbReference type="ARBA" id="ARBA00022692"/>
    </source>
</evidence>
<dbReference type="PATRIC" id="fig|1449336.4.peg.1790"/>
<evidence type="ECO:0000259" key="12">
    <source>
        <dbReference type="SMART" id="SM00228"/>
    </source>
</evidence>
<dbReference type="GO" id="GO:0046872">
    <property type="term" value="F:metal ion binding"/>
    <property type="evidence" value="ECO:0007669"/>
    <property type="project" value="UniProtKB-KW"/>
</dbReference>
<evidence type="ECO:0000256" key="11">
    <source>
        <dbReference type="RuleBase" id="RU362031"/>
    </source>
</evidence>
<dbReference type="SMART" id="SM00228">
    <property type="entry name" value="PDZ"/>
    <property type="match status" value="1"/>
</dbReference>
<dbReference type="InterPro" id="IPR036034">
    <property type="entry name" value="PDZ_sf"/>
</dbReference>
<dbReference type="Proteomes" id="UP000051658">
    <property type="component" value="Unassembled WGS sequence"/>
</dbReference>
<evidence type="ECO:0000256" key="2">
    <source>
        <dbReference type="ARBA" id="ARBA00004141"/>
    </source>
</evidence>
<dbReference type="CDD" id="cd23081">
    <property type="entry name" value="cpPDZ_EcRseP-like"/>
    <property type="match status" value="1"/>
</dbReference>
<feature type="transmembrane region" description="Helical" evidence="11">
    <location>
        <begin position="397"/>
        <end position="416"/>
    </location>
</feature>
<dbReference type="GeneID" id="89588753"/>
<dbReference type="CDD" id="cd06163">
    <property type="entry name" value="S2P-M50_PDZ_RseP-like"/>
    <property type="match status" value="1"/>
</dbReference>
<comment type="similarity">
    <text evidence="3 11">Belongs to the peptidase M50B family.</text>
</comment>
<keyword evidence="6 11" id="KW-0378">Hydrolase</keyword>
<evidence type="ECO:0000256" key="8">
    <source>
        <dbReference type="ARBA" id="ARBA00022989"/>
    </source>
</evidence>
<dbReference type="EMBL" id="JQBS01000035">
    <property type="protein sequence ID" value="KRN54177.1"/>
    <property type="molecule type" value="Genomic_DNA"/>
</dbReference>
<dbReference type="AlphaFoldDB" id="A0A0R2HMP0"/>
<dbReference type="GO" id="GO:0004222">
    <property type="term" value="F:metalloendopeptidase activity"/>
    <property type="evidence" value="ECO:0007669"/>
    <property type="project" value="InterPro"/>
</dbReference>
<comment type="subcellular location">
    <subcellularLocation>
        <location evidence="2">Membrane</location>
        <topology evidence="2">Multi-pass membrane protein</topology>
    </subcellularLocation>
</comment>
<dbReference type="Gene3D" id="2.30.42.10">
    <property type="match status" value="1"/>
</dbReference>
<protein>
    <recommendedName>
        <fullName evidence="11">Zinc metalloprotease</fullName>
        <ecNumber evidence="11">3.4.24.-</ecNumber>
    </recommendedName>
</protein>
<proteinExistence type="inferred from homology"/>
<dbReference type="PANTHER" id="PTHR42837:SF2">
    <property type="entry name" value="MEMBRANE METALLOPROTEASE ARASP2, CHLOROPLASTIC-RELATED"/>
    <property type="match status" value="1"/>
</dbReference>
<evidence type="ECO:0000256" key="9">
    <source>
        <dbReference type="ARBA" id="ARBA00023049"/>
    </source>
</evidence>
<dbReference type="NCBIfam" id="TIGR00054">
    <property type="entry name" value="RIP metalloprotease RseP"/>
    <property type="match status" value="1"/>
</dbReference>
<dbReference type="PANTHER" id="PTHR42837">
    <property type="entry name" value="REGULATOR OF SIGMA-E PROTEASE RSEP"/>
    <property type="match status" value="1"/>
</dbReference>
<evidence type="ECO:0000256" key="1">
    <source>
        <dbReference type="ARBA" id="ARBA00001947"/>
    </source>
</evidence>
<evidence type="ECO:0000313" key="14">
    <source>
        <dbReference type="Proteomes" id="UP000051658"/>
    </source>
</evidence>
<organism evidence="13 14">
    <name type="scientific">Carnobacterium divergens DSM 20623</name>
    <dbReference type="NCBI Taxonomy" id="1449336"/>
    <lineage>
        <taxon>Bacteria</taxon>
        <taxon>Bacillati</taxon>
        <taxon>Bacillota</taxon>
        <taxon>Bacilli</taxon>
        <taxon>Lactobacillales</taxon>
        <taxon>Carnobacteriaceae</taxon>
        <taxon>Carnobacterium</taxon>
    </lineage>
</organism>
<keyword evidence="14" id="KW-1185">Reference proteome</keyword>
<name>A0A0R2HMP0_CARDV</name>
<gene>
    <name evidence="13" type="ORF">IV74_GL001755</name>
</gene>
<reference evidence="13 14" key="1">
    <citation type="journal article" date="2015" name="Genome Announc.">
        <title>Expanding the biotechnology potential of lactobacilli through comparative genomics of 213 strains and associated genera.</title>
        <authorList>
            <person name="Sun Z."/>
            <person name="Harris H.M."/>
            <person name="McCann A."/>
            <person name="Guo C."/>
            <person name="Argimon S."/>
            <person name="Zhang W."/>
            <person name="Yang X."/>
            <person name="Jeffery I.B."/>
            <person name="Cooney J.C."/>
            <person name="Kagawa T.F."/>
            <person name="Liu W."/>
            <person name="Song Y."/>
            <person name="Salvetti E."/>
            <person name="Wrobel A."/>
            <person name="Rasinkangas P."/>
            <person name="Parkhill J."/>
            <person name="Rea M.C."/>
            <person name="O'Sullivan O."/>
            <person name="Ritari J."/>
            <person name="Douillard F.P."/>
            <person name="Paul Ross R."/>
            <person name="Yang R."/>
            <person name="Briner A.E."/>
            <person name="Felis G.E."/>
            <person name="de Vos W.M."/>
            <person name="Barrangou R."/>
            <person name="Klaenhammer T.R."/>
            <person name="Caufield P.W."/>
            <person name="Cui Y."/>
            <person name="Zhang H."/>
            <person name="O'Toole P.W."/>
        </authorList>
    </citation>
    <scope>NUCLEOTIDE SEQUENCE [LARGE SCALE GENOMIC DNA]</scope>
    <source>
        <strain evidence="13 14">DSM 20623</strain>
    </source>
</reference>
<comment type="cofactor">
    <cofactor evidence="1 11">
        <name>Zn(2+)</name>
        <dbReference type="ChEBI" id="CHEBI:29105"/>
    </cofactor>
</comment>
<accession>A0A0R2HMP0</accession>
<feature type="transmembrane region" description="Helical" evidence="11">
    <location>
        <begin position="180"/>
        <end position="201"/>
    </location>
</feature>
<dbReference type="RefSeq" id="WP_034570009.1">
    <property type="nucleotide sequence ID" value="NZ_JQBS01000035.1"/>
</dbReference>
<feature type="transmembrane region" description="Helical" evidence="11">
    <location>
        <begin position="299"/>
        <end position="321"/>
    </location>
</feature>
<dbReference type="InterPro" id="IPR004387">
    <property type="entry name" value="Pept_M50_Zn"/>
</dbReference>
<dbReference type="InterPro" id="IPR001478">
    <property type="entry name" value="PDZ"/>
</dbReference>
<feature type="domain" description="PDZ" evidence="12">
    <location>
        <begin position="186"/>
        <end position="261"/>
    </location>
</feature>
<dbReference type="InterPro" id="IPR008915">
    <property type="entry name" value="Peptidase_M50"/>
</dbReference>
<keyword evidence="4 13" id="KW-0645">Protease</keyword>
<evidence type="ECO:0000256" key="4">
    <source>
        <dbReference type="ARBA" id="ARBA00022670"/>
    </source>
</evidence>
<dbReference type="eggNOG" id="COG0750">
    <property type="taxonomic scope" value="Bacteria"/>
</dbReference>